<keyword evidence="1" id="KW-1133">Transmembrane helix</keyword>
<dbReference type="PANTHER" id="PTHR44395:SF1">
    <property type="entry name" value="PROTEIN O-MANNOSYL-TRANSFERASE TMTC3"/>
    <property type="match status" value="1"/>
</dbReference>
<keyword evidence="1" id="KW-0472">Membrane</keyword>
<dbReference type="GO" id="GO:0035269">
    <property type="term" value="P:protein O-linked glycosylation via mannose"/>
    <property type="evidence" value="ECO:0007669"/>
    <property type="project" value="TreeGrafter"/>
</dbReference>
<evidence type="ECO:0000256" key="1">
    <source>
        <dbReference type="SAM" id="Phobius"/>
    </source>
</evidence>
<evidence type="ECO:0000313" key="2">
    <source>
        <dbReference type="EMBL" id="RWX44374.1"/>
    </source>
</evidence>
<dbReference type="PANTHER" id="PTHR44395">
    <property type="match status" value="1"/>
</dbReference>
<protein>
    <submittedName>
        <fullName evidence="2">Uncharacterized protein</fullName>
    </submittedName>
</protein>
<keyword evidence="1" id="KW-0812">Transmembrane</keyword>
<feature type="transmembrane region" description="Helical" evidence="1">
    <location>
        <begin position="91"/>
        <end position="116"/>
    </location>
</feature>
<comment type="caution">
    <text evidence="2">The sequence shown here is derived from an EMBL/GenBank/DDBJ whole genome shotgun (WGS) entry which is preliminary data.</text>
</comment>
<sequence length="151" mass="17260">MSLSRLRNFHLHSALLSSLILLIYSGILHNGWHLDDSGNILNNTPLHITTLQPTTLSKTFYAHPESTGRFYRPVANFTFALNWFFGQNSPVGYHIVDIFIHCCTAIMLYLSCIQLLNTPALRKKTTLTFRKITLPCSQLRSGLWLPFTPRQ</sequence>
<accession>A0A3S3U5Q9</accession>
<reference evidence="2 3" key="1">
    <citation type="submission" date="2017-01" db="EMBL/GenBank/DDBJ databases">
        <title>The cable genome- insights into the physiology and evolution of filamentous bacteria capable of sulfide oxidation via long distance electron transfer.</title>
        <authorList>
            <person name="Schreiber L."/>
            <person name="Bjerg J.T."/>
            <person name="Boggild A."/>
            <person name="Van De Vossenberg J."/>
            <person name="Meysman F."/>
            <person name="Nielsen L.P."/>
            <person name="Schramm A."/>
            <person name="Kjeldsen K.U."/>
        </authorList>
    </citation>
    <scope>NUCLEOTIDE SEQUENCE [LARGE SCALE GENOMIC DNA]</scope>
    <source>
        <strain evidence="2">MCF</strain>
    </source>
</reference>
<evidence type="ECO:0000313" key="3">
    <source>
        <dbReference type="Proteomes" id="UP000287853"/>
    </source>
</evidence>
<name>A0A3S3U5Q9_9BACT</name>
<organism evidence="2 3">
    <name type="scientific">Candidatus Electrothrix aarhusensis</name>
    <dbReference type="NCBI Taxonomy" id="1859131"/>
    <lineage>
        <taxon>Bacteria</taxon>
        <taxon>Pseudomonadati</taxon>
        <taxon>Thermodesulfobacteriota</taxon>
        <taxon>Desulfobulbia</taxon>
        <taxon>Desulfobulbales</taxon>
        <taxon>Desulfobulbaceae</taxon>
        <taxon>Candidatus Electrothrix</taxon>
    </lineage>
</organism>
<dbReference type="Proteomes" id="UP000287853">
    <property type="component" value="Unassembled WGS sequence"/>
</dbReference>
<dbReference type="EMBL" id="MTKO01000096">
    <property type="protein sequence ID" value="RWX44374.1"/>
    <property type="molecule type" value="Genomic_DNA"/>
</dbReference>
<keyword evidence="3" id="KW-1185">Reference proteome</keyword>
<feature type="transmembrane region" description="Helical" evidence="1">
    <location>
        <begin position="9"/>
        <end position="27"/>
    </location>
</feature>
<gene>
    <name evidence="2" type="ORF">H206_02922</name>
</gene>
<proteinExistence type="predicted"/>
<dbReference type="GO" id="GO:0000030">
    <property type="term" value="F:mannosyltransferase activity"/>
    <property type="evidence" value="ECO:0007669"/>
    <property type="project" value="TreeGrafter"/>
</dbReference>
<dbReference type="AlphaFoldDB" id="A0A3S3U5Q9"/>